<evidence type="ECO:0008006" key="4">
    <source>
        <dbReference type="Google" id="ProtNLM"/>
    </source>
</evidence>
<accession>A0ABX6A7T4</accession>
<gene>
    <name evidence="2" type="ORF">CP969_00130</name>
</gene>
<name>A0ABX6A7T4_STRVD</name>
<evidence type="ECO:0000313" key="3">
    <source>
        <dbReference type="Proteomes" id="UP000327143"/>
    </source>
</evidence>
<evidence type="ECO:0000256" key="1">
    <source>
        <dbReference type="SAM" id="MobiDB-lite"/>
    </source>
</evidence>
<keyword evidence="3" id="KW-1185">Reference proteome</keyword>
<proteinExistence type="predicted"/>
<protein>
    <recommendedName>
        <fullName evidence="4">Transcriptional regulator</fullName>
    </recommendedName>
</protein>
<reference evidence="2 3" key="1">
    <citation type="submission" date="2017-09" db="EMBL/GenBank/DDBJ databases">
        <authorList>
            <person name="Lee N."/>
            <person name="Cho B.-K."/>
        </authorList>
    </citation>
    <scope>NUCLEOTIDE SEQUENCE [LARGE SCALE GENOMIC DNA]</scope>
    <source>
        <strain evidence="2 3">ATCC 39115</strain>
    </source>
</reference>
<feature type="region of interest" description="Disordered" evidence="1">
    <location>
        <begin position="144"/>
        <end position="166"/>
    </location>
</feature>
<sequence length="229" mass="25951">MARSTRRVVEAADIAAKYGLTPARISSLYLERETTGFPDVVGHRGRARQWDGKDVDTWFAQRKLSRLQEHKPPALDPDQLLTSTEASKFLGYKSPQQVNHYLRDHPGYFPEPDVVEELGTPERPYQRRRWRVQTLLDWQATRPGMGRRKVTGRPTRPLPDVPVDGDPDELLGATQAAALLGFKSITSFSSSLAQGNLPLLKTVDAVTESGGRRRWTRRRILEQKAARNR</sequence>
<evidence type="ECO:0000313" key="2">
    <source>
        <dbReference type="EMBL" id="QEU83375.1"/>
    </source>
</evidence>
<dbReference type="Proteomes" id="UP000327143">
    <property type="component" value="Chromosome"/>
</dbReference>
<dbReference type="EMBL" id="CP023700">
    <property type="protein sequence ID" value="QEU83375.1"/>
    <property type="molecule type" value="Genomic_DNA"/>
</dbReference>
<dbReference type="RefSeq" id="WP_016828498.1">
    <property type="nucleotide sequence ID" value="NZ_CP023700.1"/>
</dbReference>
<organism evidence="2 3">
    <name type="scientific">Streptomyces viridosporus T7A</name>
    <dbReference type="NCBI Taxonomy" id="665577"/>
    <lineage>
        <taxon>Bacteria</taxon>
        <taxon>Bacillati</taxon>
        <taxon>Actinomycetota</taxon>
        <taxon>Actinomycetes</taxon>
        <taxon>Kitasatosporales</taxon>
        <taxon>Streptomycetaceae</taxon>
        <taxon>Streptomyces</taxon>
    </lineage>
</organism>